<evidence type="ECO:0000256" key="9">
    <source>
        <dbReference type="ARBA" id="ARBA00022776"/>
    </source>
</evidence>
<keyword evidence="12" id="KW-0539">Nucleus</keyword>
<dbReference type="GeneTree" id="ENSGT00940000154267"/>
<keyword evidence="5" id="KW-1017">Isopeptide bond</keyword>
<evidence type="ECO:0000256" key="15">
    <source>
        <dbReference type="ARBA" id="ARBA00039650"/>
    </source>
</evidence>
<dbReference type="PROSITE" id="PS51793">
    <property type="entry name" value="MIS18"/>
    <property type="match status" value="1"/>
</dbReference>
<keyword evidence="10" id="KW-0862">Zinc</keyword>
<evidence type="ECO:0000313" key="19">
    <source>
        <dbReference type="Ensembl" id="ENSPKIP00000006141.1"/>
    </source>
</evidence>
<evidence type="ECO:0000256" key="7">
    <source>
        <dbReference type="ARBA" id="ARBA00022618"/>
    </source>
</evidence>
<dbReference type="GO" id="GO:0005634">
    <property type="term" value="C:nucleus"/>
    <property type="evidence" value="ECO:0007669"/>
    <property type="project" value="UniProtKB-SubCell"/>
</dbReference>
<proteinExistence type="predicted"/>
<evidence type="ECO:0000256" key="10">
    <source>
        <dbReference type="ARBA" id="ARBA00022833"/>
    </source>
</evidence>
<evidence type="ECO:0000256" key="3">
    <source>
        <dbReference type="ARBA" id="ARBA00004584"/>
    </source>
</evidence>
<evidence type="ECO:0000256" key="5">
    <source>
        <dbReference type="ARBA" id="ARBA00022499"/>
    </source>
</evidence>
<sequence>MTSGEADSGPRATGAPRAMRATKGTKGNKFEFSVRPMAGEGRYGLRNTTYTAESMTDEEPTMTEFEPGDKGMKDDGSDPPVVFQCARCRLPIGDSLSWAGSEDEQNQILLKRECTTDNVVISSEPYVSRTQVELGSLVVNISCRGCSAGLGRVYTSTPKSLDYKRSLFCLDVGTVDCYILGSSNQTMLLDPEESPVTLEYREAVDFQITQVKCLGAMIFRFISM</sequence>
<evidence type="ECO:0000256" key="13">
    <source>
        <dbReference type="ARBA" id="ARBA00023306"/>
    </source>
</evidence>
<dbReference type="InterPro" id="IPR034752">
    <property type="entry name" value="Mis18"/>
</dbReference>
<comment type="subunit">
    <text evidence="16">Homodimer, and heterodimer with OIP5/MIS18B. Identified in a complex containing MIS18A, OIP5/MIS18B, MIS18BP1, RBBP7 and RBBP4.</text>
</comment>
<dbReference type="STRING" id="1676925.ENSPKIP00000006141"/>
<name>A0A3B3QL50_9TELE</name>
<keyword evidence="6" id="KW-0597">Phosphoprotein</keyword>
<evidence type="ECO:0000256" key="12">
    <source>
        <dbReference type="ARBA" id="ARBA00023242"/>
    </source>
</evidence>
<evidence type="ECO:0000256" key="6">
    <source>
        <dbReference type="ARBA" id="ARBA00022553"/>
    </source>
</evidence>
<keyword evidence="20" id="KW-1185">Reference proteome</keyword>
<protein>
    <recommendedName>
        <fullName evidence="15">Protein Mis18-alpha</fullName>
    </recommendedName>
</protein>
<dbReference type="GO" id="GO:0051301">
    <property type="term" value="P:cell division"/>
    <property type="evidence" value="ECO:0007669"/>
    <property type="project" value="UniProtKB-KW"/>
</dbReference>
<dbReference type="Ensembl" id="ENSPKIT00000030162.1">
    <property type="protein sequence ID" value="ENSPKIP00000006141.1"/>
    <property type="gene ID" value="ENSPKIG00000022536.1"/>
</dbReference>
<reference evidence="19" key="2">
    <citation type="submission" date="2025-09" db="UniProtKB">
        <authorList>
            <consortium name="Ensembl"/>
        </authorList>
    </citation>
    <scope>IDENTIFICATION</scope>
</reference>
<dbReference type="Pfam" id="PF03226">
    <property type="entry name" value="Yippee-Mis18"/>
    <property type="match status" value="1"/>
</dbReference>
<evidence type="ECO:0000256" key="4">
    <source>
        <dbReference type="ARBA" id="ARBA00022454"/>
    </source>
</evidence>
<dbReference type="GO" id="GO:0007059">
    <property type="term" value="P:chromosome segregation"/>
    <property type="evidence" value="ECO:0007669"/>
    <property type="project" value="TreeGrafter"/>
</dbReference>
<dbReference type="GO" id="GO:0000775">
    <property type="term" value="C:chromosome, centromeric region"/>
    <property type="evidence" value="ECO:0007669"/>
    <property type="project" value="UniProtKB-SubCell"/>
</dbReference>
<comment type="subcellular location">
    <subcellularLocation>
        <location evidence="3">Chromosome</location>
        <location evidence="3">Centromere</location>
    </subcellularLocation>
    <subcellularLocation>
        <location evidence="2">Nucleus</location>
    </subcellularLocation>
</comment>
<keyword evidence="9" id="KW-0498">Mitosis</keyword>
<comment type="function">
    <text evidence="1">Required for recruitment of CENPA to centromeres and normal chromosome segregation during mitosis.</text>
</comment>
<keyword evidence="4" id="KW-0158">Chromosome</keyword>
<reference evidence="19" key="1">
    <citation type="submission" date="2025-08" db="UniProtKB">
        <authorList>
            <consortium name="Ensembl"/>
        </authorList>
    </citation>
    <scope>IDENTIFICATION</scope>
</reference>
<dbReference type="GO" id="GO:0046872">
    <property type="term" value="F:metal ion binding"/>
    <property type="evidence" value="ECO:0007669"/>
    <property type="project" value="UniProtKB-KW"/>
</dbReference>
<evidence type="ECO:0000259" key="18">
    <source>
        <dbReference type="PROSITE" id="PS51793"/>
    </source>
</evidence>
<evidence type="ECO:0000256" key="11">
    <source>
        <dbReference type="ARBA" id="ARBA00022843"/>
    </source>
</evidence>
<dbReference type="PANTHER" id="PTHR16431:SF2">
    <property type="entry name" value="PROTEIN MIS18-ALPHA"/>
    <property type="match status" value="1"/>
</dbReference>
<accession>A0A3B3QL50</accession>
<keyword evidence="14" id="KW-0137">Centromere</keyword>
<evidence type="ECO:0000256" key="1">
    <source>
        <dbReference type="ARBA" id="ARBA00003694"/>
    </source>
</evidence>
<dbReference type="PANTHER" id="PTHR16431">
    <property type="entry name" value="NEUROGENIC PROTEIN MASTERMIND"/>
    <property type="match status" value="1"/>
</dbReference>
<dbReference type="GO" id="GO:0000785">
    <property type="term" value="C:chromatin"/>
    <property type="evidence" value="ECO:0007669"/>
    <property type="project" value="TreeGrafter"/>
</dbReference>
<dbReference type="InterPro" id="IPR004910">
    <property type="entry name" value="Yippee/Mis18/Cereblon"/>
</dbReference>
<dbReference type="GO" id="GO:0034080">
    <property type="term" value="P:CENP-A containing chromatin assembly"/>
    <property type="evidence" value="ECO:0007669"/>
    <property type="project" value="TreeGrafter"/>
</dbReference>
<feature type="region of interest" description="Disordered" evidence="17">
    <location>
        <begin position="1"/>
        <end position="29"/>
    </location>
</feature>
<evidence type="ECO:0000256" key="14">
    <source>
        <dbReference type="ARBA" id="ARBA00023328"/>
    </source>
</evidence>
<evidence type="ECO:0000313" key="20">
    <source>
        <dbReference type="Proteomes" id="UP000261540"/>
    </source>
</evidence>
<keyword evidence="11" id="KW-0832">Ubl conjugation</keyword>
<keyword evidence="7" id="KW-0132">Cell division</keyword>
<evidence type="ECO:0000256" key="8">
    <source>
        <dbReference type="ARBA" id="ARBA00022723"/>
    </source>
</evidence>
<evidence type="ECO:0000256" key="16">
    <source>
        <dbReference type="ARBA" id="ARBA00046705"/>
    </source>
</evidence>
<evidence type="ECO:0000256" key="2">
    <source>
        <dbReference type="ARBA" id="ARBA00004123"/>
    </source>
</evidence>
<evidence type="ECO:0000256" key="17">
    <source>
        <dbReference type="SAM" id="MobiDB-lite"/>
    </source>
</evidence>
<dbReference type="AlphaFoldDB" id="A0A3B3QL50"/>
<dbReference type="Proteomes" id="UP000261540">
    <property type="component" value="Unplaced"/>
</dbReference>
<organism evidence="19 20">
    <name type="scientific">Paramormyrops kingsleyae</name>
    <dbReference type="NCBI Taxonomy" id="1676925"/>
    <lineage>
        <taxon>Eukaryota</taxon>
        <taxon>Metazoa</taxon>
        <taxon>Chordata</taxon>
        <taxon>Craniata</taxon>
        <taxon>Vertebrata</taxon>
        <taxon>Euteleostomi</taxon>
        <taxon>Actinopterygii</taxon>
        <taxon>Neopterygii</taxon>
        <taxon>Teleostei</taxon>
        <taxon>Osteoglossocephala</taxon>
        <taxon>Osteoglossomorpha</taxon>
        <taxon>Osteoglossiformes</taxon>
        <taxon>Mormyridae</taxon>
        <taxon>Paramormyrops</taxon>
    </lineage>
</organism>
<feature type="domain" description="Mis18" evidence="18">
    <location>
        <begin position="80"/>
        <end position="180"/>
    </location>
</feature>
<keyword evidence="13" id="KW-0131">Cell cycle</keyword>
<keyword evidence="8" id="KW-0479">Metal-binding</keyword>